<dbReference type="Proteomes" id="UP000037035">
    <property type="component" value="Unassembled WGS sequence"/>
</dbReference>
<dbReference type="EMBL" id="LAVV01013160">
    <property type="protein sequence ID" value="KNZ45927.1"/>
    <property type="molecule type" value="Genomic_DNA"/>
</dbReference>
<evidence type="ECO:0000313" key="2">
    <source>
        <dbReference type="Proteomes" id="UP000037035"/>
    </source>
</evidence>
<organism evidence="1 2">
    <name type="scientific">Puccinia sorghi</name>
    <dbReference type="NCBI Taxonomy" id="27349"/>
    <lineage>
        <taxon>Eukaryota</taxon>
        <taxon>Fungi</taxon>
        <taxon>Dikarya</taxon>
        <taxon>Basidiomycota</taxon>
        <taxon>Pucciniomycotina</taxon>
        <taxon>Pucciniomycetes</taxon>
        <taxon>Pucciniales</taxon>
        <taxon>Pucciniaceae</taxon>
        <taxon>Puccinia</taxon>
    </lineage>
</organism>
<dbReference type="AlphaFoldDB" id="A0A0L6UCG5"/>
<comment type="caution">
    <text evidence="1">The sequence shown here is derived from an EMBL/GenBank/DDBJ whole genome shotgun (WGS) entry which is preliminary data.</text>
</comment>
<protein>
    <submittedName>
        <fullName evidence="1">Uncharacterized protein</fullName>
    </submittedName>
</protein>
<name>A0A0L6UCG5_9BASI</name>
<dbReference type="VEuPathDB" id="FungiDB:VP01_769g6"/>
<proteinExistence type="predicted"/>
<reference evidence="1 2" key="1">
    <citation type="submission" date="2015-08" db="EMBL/GenBank/DDBJ databases">
        <title>Next Generation Sequencing and Analysis of the Genome of Puccinia sorghi L Schw, the Causal Agent of Maize Common Rust.</title>
        <authorList>
            <person name="Rochi L."/>
            <person name="Burguener G."/>
            <person name="Darino M."/>
            <person name="Turjanski A."/>
            <person name="Kreff E."/>
            <person name="Dieguez M.J."/>
            <person name="Sacco F."/>
        </authorList>
    </citation>
    <scope>NUCLEOTIDE SEQUENCE [LARGE SCALE GENOMIC DNA]</scope>
    <source>
        <strain evidence="1 2">RO10H11247</strain>
    </source>
</reference>
<sequence length="188" mass="21543">MLYQARHRGHSIRDKTMLKGGYPISSDEAYALLGYLTEDTSKPSTHGMPIPLTPDCFMETIIPQASEHRGAIVSERLTLIFPGRYFSHPFFFKKQSWVWNHLKACPDSSGVVCQVMIKNSLCGTSLKKDWSSTTKYFHEHLLKKNSLLDPKLDNKLNKAESGITKLWKNNKLLPKAFKRKLFKDLVMI</sequence>
<keyword evidence="2" id="KW-1185">Reference proteome</keyword>
<accession>A0A0L6UCG5</accession>
<evidence type="ECO:0000313" key="1">
    <source>
        <dbReference type="EMBL" id="KNZ45927.1"/>
    </source>
</evidence>
<gene>
    <name evidence="1" type="ORF">VP01_769g6</name>
</gene>